<evidence type="ECO:0000313" key="1">
    <source>
        <dbReference type="EMBL" id="MFD1600255.1"/>
    </source>
</evidence>
<dbReference type="RefSeq" id="WP_256421796.1">
    <property type="nucleotide sequence ID" value="NZ_JANHDI010000009.1"/>
</dbReference>
<evidence type="ECO:0000313" key="2">
    <source>
        <dbReference type="Proteomes" id="UP001597085"/>
    </source>
</evidence>
<dbReference type="Gene3D" id="3.40.50.1000">
    <property type="entry name" value="HAD superfamily/HAD-like"/>
    <property type="match status" value="1"/>
</dbReference>
<dbReference type="EMBL" id="JBHUDK010000014">
    <property type="protein sequence ID" value="MFD1600255.1"/>
    <property type="molecule type" value="Genomic_DNA"/>
</dbReference>
<accession>A0ABD6CT16</accession>
<keyword evidence="1" id="KW-0328">Glycosyltransferase</keyword>
<dbReference type="Proteomes" id="UP001597085">
    <property type="component" value="Unassembled WGS sequence"/>
</dbReference>
<protein>
    <submittedName>
        <fullName evidence="1">Orotate phosphoribosyltransferase</fullName>
    </submittedName>
</protein>
<proteinExistence type="predicted"/>
<dbReference type="SUPFAM" id="SSF53271">
    <property type="entry name" value="PRTase-like"/>
    <property type="match status" value="1"/>
</dbReference>
<dbReference type="GO" id="GO:0016757">
    <property type="term" value="F:glycosyltransferase activity"/>
    <property type="evidence" value="ECO:0007669"/>
    <property type="project" value="UniProtKB-KW"/>
</dbReference>
<reference evidence="1 2" key="1">
    <citation type="journal article" date="2019" name="Int. J. Syst. Evol. Microbiol.">
        <title>The Global Catalogue of Microorganisms (GCM) 10K type strain sequencing project: providing services to taxonomists for standard genome sequencing and annotation.</title>
        <authorList>
            <consortium name="The Broad Institute Genomics Platform"/>
            <consortium name="The Broad Institute Genome Sequencing Center for Infectious Disease"/>
            <person name="Wu L."/>
            <person name="Ma J."/>
        </authorList>
    </citation>
    <scope>NUCLEOTIDE SEQUENCE [LARGE SCALE GENOMIC DNA]</scope>
    <source>
        <strain evidence="1 2">CGMCC 1.12121</strain>
    </source>
</reference>
<dbReference type="InterPro" id="IPR023214">
    <property type="entry name" value="HAD_sf"/>
</dbReference>
<organism evidence="1 2">
    <name type="scientific">Halobellus rarus</name>
    <dbReference type="NCBI Taxonomy" id="1126237"/>
    <lineage>
        <taxon>Archaea</taxon>
        <taxon>Methanobacteriati</taxon>
        <taxon>Methanobacteriota</taxon>
        <taxon>Stenosarchaea group</taxon>
        <taxon>Halobacteria</taxon>
        <taxon>Halobacteriales</taxon>
        <taxon>Haloferacaceae</taxon>
        <taxon>Halobellus</taxon>
    </lineage>
</organism>
<dbReference type="Gene3D" id="3.40.50.2020">
    <property type="match status" value="1"/>
</dbReference>
<comment type="caution">
    <text evidence="1">The sequence shown here is derived from an EMBL/GenBank/DDBJ whole genome shotgun (WGS) entry which is preliminary data.</text>
</comment>
<sequence length="330" mass="37899">MNYRTVADLNADIHNFAKRFPENIDLIAGIPRSGLLAASLLSLHLDTPITDIDGLCDGRIFDTGSRIERDYAFDEIDSVLVIDDSVLMGSEMTKTRDQLAKHDFPFDITFAAVYISPRGHQYVDHWCEVVPLPRVFEWNVFHHPKLSNSCVDIDGVLCRDPTPKENDDGPNYREFLTTVEPNIVPKKRIGCLVTSRLEKYRPETEKWLADHGIKYDSLVMMDVPDMETRRKQSNYGQYKADVYKSTDADLFIESDPKQAAEICRKTNRPVFCYDTNEMLNPSTIGRYRRRIAESVSNIKAEPVLSLLRIAYQISFRCYHCISRSMKSKNN</sequence>
<name>A0ABD6CT16_9EURY</name>
<gene>
    <name evidence="1" type="ORF">ACFSBX_14940</name>
</gene>
<keyword evidence="2" id="KW-1185">Reference proteome</keyword>
<dbReference type="InterPro" id="IPR029057">
    <property type="entry name" value="PRTase-like"/>
</dbReference>
<dbReference type="AlphaFoldDB" id="A0ABD6CT16"/>
<keyword evidence="1" id="KW-0808">Transferase</keyword>